<dbReference type="RefSeq" id="WP_145270254.1">
    <property type="nucleotide sequence ID" value="NZ_CP036426.1"/>
</dbReference>
<dbReference type="AlphaFoldDB" id="A0A518H2C0"/>
<sequence>MWTGKIDRYYPTREKAATTGWLSPSGEFIACGMGEHEPIGALLVCLGAPQALRGWLRISDNWTGDHLNADKLTSSQDRFIAKNFGERELHLRTGYEHRFGDAELRQAMRDINFTDETDVPELKAPDEFSTMV</sequence>
<proteinExistence type="predicted"/>
<accession>A0A518H2C0</accession>
<gene>
    <name evidence="1" type="ORF">ElP_28750</name>
</gene>
<evidence type="ECO:0000313" key="2">
    <source>
        <dbReference type="Proteomes" id="UP000317835"/>
    </source>
</evidence>
<dbReference type="Proteomes" id="UP000317835">
    <property type="component" value="Chromosome"/>
</dbReference>
<reference evidence="1 2" key="1">
    <citation type="submission" date="2019-02" db="EMBL/GenBank/DDBJ databases">
        <title>Deep-cultivation of Planctomycetes and their phenomic and genomic characterization uncovers novel biology.</title>
        <authorList>
            <person name="Wiegand S."/>
            <person name="Jogler M."/>
            <person name="Boedeker C."/>
            <person name="Pinto D."/>
            <person name="Vollmers J."/>
            <person name="Rivas-Marin E."/>
            <person name="Kohn T."/>
            <person name="Peeters S.H."/>
            <person name="Heuer A."/>
            <person name="Rast P."/>
            <person name="Oberbeckmann S."/>
            <person name="Bunk B."/>
            <person name="Jeske O."/>
            <person name="Meyerdierks A."/>
            <person name="Storesund J.E."/>
            <person name="Kallscheuer N."/>
            <person name="Luecker S."/>
            <person name="Lage O.M."/>
            <person name="Pohl T."/>
            <person name="Merkel B.J."/>
            <person name="Hornburger P."/>
            <person name="Mueller R.-W."/>
            <person name="Bruemmer F."/>
            <person name="Labrenz M."/>
            <person name="Spormann A.M."/>
            <person name="Op den Camp H."/>
            <person name="Overmann J."/>
            <person name="Amann R."/>
            <person name="Jetten M.S.M."/>
            <person name="Mascher T."/>
            <person name="Medema M.H."/>
            <person name="Devos D.P."/>
            <person name="Kaster A.-K."/>
            <person name="Ovreas L."/>
            <person name="Rohde M."/>
            <person name="Galperin M.Y."/>
            <person name="Jogler C."/>
        </authorList>
    </citation>
    <scope>NUCLEOTIDE SEQUENCE [LARGE SCALE GENOMIC DNA]</scope>
    <source>
        <strain evidence="1 2">ElP</strain>
    </source>
</reference>
<protein>
    <submittedName>
        <fullName evidence="1">Uncharacterized protein</fullName>
    </submittedName>
</protein>
<keyword evidence="2" id="KW-1185">Reference proteome</keyword>
<evidence type="ECO:0000313" key="1">
    <source>
        <dbReference type="EMBL" id="QDV34978.1"/>
    </source>
</evidence>
<organism evidence="1 2">
    <name type="scientific">Tautonia plasticadhaerens</name>
    <dbReference type="NCBI Taxonomy" id="2527974"/>
    <lineage>
        <taxon>Bacteria</taxon>
        <taxon>Pseudomonadati</taxon>
        <taxon>Planctomycetota</taxon>
        <taxon>Planctomycetia</taxon>
        <taxon>Isosphaerales</taxon>
        <taxon>Isosphaeraceae</taxon>
        <taxon>Tautonia</taxon>
    </lineage>
</organism>
<name>A0A518H2C0_9BACT</name>
<dbReference type="EMBL" id="CP036426">
    <property type="protein sequence ID" value="QDV34978.1"/>
    <property type="molecule type" value="Genomic_DNA"/>
</dbReference>
<dbReference type="KEGG" id="tpla:ElP_28750"/>